<organism evidence="2 3">
    <name type="scientific">Thalassovita taeanensis</name>
    <dbReference type="NCBI Taxonomy" id="657014"/>
    <lineage>
        <taxon>Bacteria</taxon>
        <taxon>Pseudomonadati</taxon>
        <taxon>Pseudomonadota</taxon>
        <taxon>Alphaproteobacteria</taxon>
        <taxon>Rhodobacterales</taxon>
        <taxon>Roseobacteraceae</taxon>
        <taxon>Thalassovita</taxon>
    </lineage>
</organism>
<keyword evidence="1" id="KW-0732">Signal</keyword>
<accession>A0A1H9I4Y4</accession>
<dbReference type="InterPro" id="IPR018707">
    <property type="entry name" value="LpxR"/>
</dbReference>
<dbReference type="STRING" id="657014.SAMN04488092_11145"/>
<dbReference type="OrthoDB" id="7721289at2"/>
<name>A0A1H9I4Y4_9RHOB</name>
<dbReference type="EMBL" id="FOEP01000011">
    <property type="protein sequence ID" value="SEQ69613.1"/>
    <property type="molecule type" value="Genomic_DNA"/>
</dbReference>
<dbReference type="Gene3D" id="2.40.128.140">
    <property type="entry name" value="Outer membrane protein"/>
    <property type="match status" value="1"/>
</dbReference>
<feature type="signal peptide" evidence="1">
    <location>
        <begin position="1"/>
        <end position="21"/>
    </location>
</feature>
<evidence type="ECO:0008006" key="4">
    <source>
        <dbReference type="Google" id="ProtNLM"/>
    </source>
</evidence>
<reference evidence="2 3" key="1">
    <citation type="submission" date="2016-10" db="EMBL/GenBank/DDBJ databases">
        <authorList>
            <person name="de Groot N.N."/>
        </authorList>
    </citation>
    <scope>NUCLEOTIDE SEQUENCE [LARGE SCALE GENOMIC DNA]</scope>
    <source>
        <strain evidence="2 3">DSM 22007</strain>
    </source>
</reference>
<dbReference type="AlphaFoldDB" id="A0A1H9I4Y4"/>
<dbReference type="InterPro" id="IPR037107">
    <property type="entry name" value="Put_OMP_sf"/>
</dbReference>
<evidence type="ECO:0000313" key="3">
    <source>
        <dbReference type="Proteomes" id="UP000198634"/>
    </source>
</evidence>
<sequence>MIRNCIAAALAVACLVGPAGAQDRIKLGYGRMIDNDFIGDTQDRWHSGSVASSRVYGRSWDGQLPESFGEILEFRIGAEIMAPDNLVTPAAGDRPFAGALSLGLHTHYRMNQAEIAMGADMVVTGPVTGLDHFQGALHDLLGMDKASATTRANQIGNGVHPTFVMEVGRTWGLGSMARIRPFVETRVGAETLLRAGADLTFGQVGRGELLVRDPVSGQQYRTIQNNATGYSFVLGADIAKVADSIYLPDSGGYDLTDSRQRVRAGVHWQGQKSSGFYGLTWLGEEFVGQGEGQVVGSLRLNLDF</sequence>
<evidence type="ECO:0000313" key="2">
    <source>
        <dbReference type="EMBL" id="SEQ69613.1"/>
    </source>
</evidence>
<keyword evidence="3" id="KW-1185">Reference proteome</keyword>
<gene>
    <name evidence="2" type="ORF">SAMN04488092_11145</name>
</gene>
<proteinExistence type="predicted"/>
<dbReference type="Proteomes" id="UP000198634">
    <property type="component" value="Unassembled WGS sequence"/>
</dbReference>
<evidence type="ECO:0000256" key="1">
    <source>
        <dbReference type="SAM" id="SignalP"/>
    </source>
</evidence>
<dbReference type="Pfam" id="PF09982">
    <property type="entry name" value="LpxR"/>
    <property type="match status" value="1"/>
</dbReference>
<protein>
    <recommendedName>
        <fullName evidence="4">Lipid A deacylase LpxR family protein</fullName>
    </recommendedName>
</protein>
<dbReference type="RefSeq" id="WP_090270477.1">
    <property type="nucleotide sequence ID" value="NZ_FOEP01000011.1"/>
</dbReference>
<feature type="chain" id="PRO_5009300982" description="Lipid A deacylase LpxR family protein" evidence="1">
    <location>
        <begin position="22"/>
        <end position="304"/>
    </location>
</feature>